<reference evidence="7 8" key="1">
    <citation type="journal article" date="2014" name="BMC Genomics">
        <title>Genomic comparison of sporeforming bacilli isolated from milk.</title>
        <authorList>
            <person name="Moreno Switt A.I."/>
            <person name="Andrus A.D."/>
            <person name="Ranieri M.L."/>
            <person name="Orsi R.H."/>
            <person name="Ivy R."/>
            <person name="den Bakker H.C."/>
            <person name="Martin N.H."/>
            <person name="Wiedmann M."/>
            <person name="Boor K.J."/>
        </authorList>
    </citation>
    <scope>NUCLEOTIDE SEQUENCE [LARGE SCALE GENOMIC DNA]</scope>
    <source>
        <strain evidence="7 8">FSL R5-213</strain>
    </source>
</reference>
<feature type="transmembrane region" description="Helical" evidence="6">
    <location>
        <begin position="359"/>
        <end position="380"/>
    </location>
</feature>
<feature type="transmembrane region" description="Helical" evidence="6">
    <location>
        <begin position="91"/>
        <end position="114"/>
    </location>
</feature>
<keyword evidence="2" id="KW-1003">Cell membrane</keyword>
<dbReference type="RefSeq" id="WP_038179275.1">
    <property type="nucleotide sequence ID" value="NZ_ASQA01000004.1"/>
</dbReference>
<dbReference type="EMBL" id="ASQA01000004">
    <property type="protein sequence ID" value="ETT88339.1"/>
    <property type="molecule type" value="Genomic_DNA"/>
</dbReference>
<evidence type="ECO:0000256" key="2">
    <source>
        <dbReference type="ARBA" id="ARBA00022475"/>
    </source>
</evidence>
<dbReference type="CDD" id="cd13124">
    <property type="entry name" value="MATE_SpoVB_like"/>
    <property type="match status" value="1"/>
</dbReference>
<dbReference type="AlphaFoldDB" id="W4F7S7"/>
<feature type="transmembrane region" description="Helical" evidence="6">
    <location>
        <begin position="9"/>
        <end position="30"/>
    </location>
</feature>
<dbReference type="InterPro" id="IPR002797">
    <property type="entry name" value="Polysacc_synth"/>
</dbReference>
<feature type="transmembrane region" description="Helical" evidence="6">
    <location>
        <begin position="50"/>
        <end position="70"/>
    </location>
</feature>
<feature type="transmembrane region" description="Helical" evidence="6">
    <location>
        <begin position="392"/>
        <end position="410"/>
    </location>
</feature>
<feature type="transmembrane region" description="Helical" evidence="6">
    <location>
        <begin position="448"/>
        <end position="470"/>
    </location>
</feature>
<feature type="transmembrane region" description="Helical" evidence="6">
    <location>
        <begin position="328"/>
        <end position="347"/>
    </location>
</feature>
<accession>W4F7S7</accession>
<dbReference type="Proteomes" id="UP000019062">
    <property type="component" value="Unassembled WGS sequence"/>
</dbReference>
<dbReference type="Pfam" id="PF01943">
    <property type="entry name" value="Polysacc_synt"/>
    <property type="match status" value="1"/>
</dbReference>
<evidence type="ECO:0000256" key="6">
    <source>
        <dbReference type="SAM" id="Phobius"/>
    </source>
</evidence>
<keyword evidence="4 6" id="KW-1133">Transmembrane helix</keyword>
<comment type="caution">
    <text evidence="7">The sequence shown here is derived from an EMBL/GenBank/DDBJ whole genome shotgun (WGS) entry which is preliminary data.</text>
</comment>
<dbReference type="eggNOG" id="COG2244">
    <property type="taxonomic scope" value="Bacteria"/>
</dbReference>
<feature type="transmembrane region" description="Helical" evidence="6">
    <location>
        <begin position="287"/>
        <end position="307"/>
    </location>
</feature>
<dbReference type="PANTHER" id="PTHR30250">
    <property type="entry name" value="PST FAMILY PREDICTED COLANIC ACID TRANSPORTER"/>
    <property type="match status" value="1"/>
</dbReference>
<feature type="transmembrane region" description="Helical" evidence="6">
    <location>
        <begin position="168"/>
        <end position="186"/>
    </location>
</feature>
<keyword evidence="5 6" id="KW-0472">Membrane</keyword>
<dbReference type="PATRIC" id="fig|1227360.4.peg.360"/>
<feature type="transmembrane region" description="Helical" evidence="6">
    <location>
        <begin position="126"/>
        <end position="147"/>
    </location>
</feature>
<evidence type="ECO:0000256" key="4">
    <source>
        <dbReference type="ARBA" id="ARBA00022989"/>
    </source>
</evidence>
<comment type="subcellular location">
    <subcellularLocation>
        <location evidence="1">Cell membrane</location>
        <topology evidence="1">Multi-pass membrane protein</topology>
    </subcellularLocation>
</comment>
<keyword evidence="3 6" id="KW-0812">Transmembrane</keyword>
<feature type="transmembrane region" description="Helical" evidence="6">
    <location>
        <begin position="231"/>
        <end position="255"/>
    </location>
</feature>
<gene>
    <name evidence="7" type="ORF">C176_01805</name>
</gene>
<evidence type="ECO:0000313" key="7">
    <source>
        <dbReference type="EMBL" id="ETT88339.1"/>
    </source>
</evidence>
<sequence>MPEKWGMKVYVKGVALLTLAALFVKILSMVYRVPFQNLVGDQGFYIYQQVYPFIAIFVVWTSSGFAVAISKLLAEAEDRDEGVLRGELLRVVFYYLCILSTLFFIILFCGADLFAKWMGDPELASLLRTGSFVTLCMPAIAVYKGFFQARGMMTPVAYAQVMEQTIRVLVILGGTWLVMTTTTSLYQAGQMAVAGTVVGELAGIILLWMYFKKFKRGNKISVRKKVAIFPVLKELTVLSITVSMSGLLLLFFQLVDSFTVFETLTKSGISTLEAMETKGIYDRGQPLVQVGLVIATSLSLAIVPLVAHTSKKDNGRGAERFIQLTYRTALLFGFAATLGLMLVMPYVNEMLFETRELSNVLIVFVAQIIWLSLILTLTAMLQGLGKLKIPTLILIVGFIVKVLCNELFIIRWGIIGAVYASNLGLICSAIGLIYYFKKIRPIRFAPTRFYICMGFASAVMITCVLLWSYFTEQWLFASLPSRLNAALTGSTAALIGAFVFLTIIAKCGVLNSRDWFLLPFGRRMASYQLWLQRKK</sequence>
<evidence type="ECO:0000313" key="8">
    <source>
        <dbReference type="Proteomes" id="UP000019062"/>
    </source>
</evidence>
<feature type="transmembrane region" description="Helical" evidence="6">
    <location>
        <begin position="482"/>
        <end position="505"/>
    </location>
</feature>
<evidence type="ECO:0000256" key="5">
    <source>
        <dbReference type="ARBA" id="ARBA00023136"/>
    </source>
</evidence>
<dbReference type="InterPro" id="IPR024923">
    <property type="entry name" value="PG_synth_SpoVB"/>
</dbReference>
<dbReference type="PANTHER" id="PTHR30250:SF29">
    <property type="entry name" value="POLYSACCHARIDE BIOSYNTHESIS PROTEIN C-TERMINAL DOMAIN-CONTAINING PROTEIN"/>
    <property type="match status" value="1"/>
</dbReference>
<evidence type="ECO:0000256" key="3">
    <source>
        <dbReference type="ARBA" id="ARBA00022692"/>
    </source>
</evidence>
<name>W4F7S7_9BACL</name>
<proteinExistence type="predicted"/>
<dbReference type="InterPro" id="IPR050833">
    <property type="entry name" value="Poly_Biosynth_Transport"/>
</dbReference>
<evidence type="ECO:0000256" key="1">
    <source>
        <dbReference type="ARBA" id="ARBA00004651"/>
    </source>
</evidence>
<feature type="transmembrane region" description="Helical" evidence="6">
    <location>
        <begin position="416"/>
        <end position="436"/>
    </location>
</feature>
<dbReference type="GO" id="GO:0005886">
    <property type="term" value="C:plasma membrane"/>
    <property type="evidence" value="ECO:0007669"/>
    <property type="project" value="UniProtKB-SubCell"/>
</dbReference>
<organism evidence="7 8">
    <name type="scientific">Viridibacillus arenosi FSL R5-213</name>
    <dbReference type="NCBI Taxonomy" id="1227360"/>
    <lineage>
        <taxon>Bacteria</taxon>
        <taxon>Bacillati</taxon>
        <taxon>Bacillota</taxon>
        <taxon>Bacilli</taxon>
        <taxon>Bacillales</taxon>
        <taxon>Caryophanaceae</taxon>
        <taxon>Viridibacillus</taxon>
    </lineage>
</organism>
<keyword evidence="8" id="KW-1185">Reference proteome</keyword>
<feature type="transmembrane region" description="Helical" evidence="6">
    <location>
        <begin position="192"/>
        <end position="211"/>
    </location>
</feature>
<protein>
    <submittedName>
        <fullName evidence="7">Membrane-spanning protein</fullName>
    </submittedName>
</protein>